<evidence type="ECO:0000313" key="1">
    <source>
        <dbReference type="EMBL" id="DAE26456.1"/>
    </source>
</evidence>
<protein>
    <submittedName>
        <fullName evidence="1">Uncharacterized protein</fullName>
    </submittedName>
</protein>
<sequence length="137" mass="15677">MLSEEVKKMRLQHMSLVPTEGACKFCGQITAIEVPEDWTDEEKNEYATEMCKCPEADWYRLNKLKKEKGRKRVRSLFERDQSDAVKSFLQAAVELIADEDISSITVKINDVTKADIKTGSKGGIRVERTDTTKQMEE</sequence>
<proteinExistence type="predicted"/>
<reference evidence="1" key="1">
    <citation type="journal article" date="2021" name="Proc. Natl. Acad. Sci. U.S.A.">
        <title>A Catalog of Tens of Thousands of Viruses from Human Metagenomes Reveals Hidden Associations with Chronic Diseases.</title>
        <authorList>
            <person name="Tisza M.J."/>
            <person name="Buck C.B."/>
        </authorList>
    </citation>
    <scope>NUCLEOTIDE SEQUENCE</scope>
    <source>
        <strain evidence="1">Ctr4Z12</strain>
    </source>
</reference>
<organism evidence="1">
    <name type="scientific">Siphoviridae sp. ctr4Z12</name>
    <dbReference type="NCBI Taxonomy" id="2827280"/>
    <lineage>
        <taxon>Viruses</taxon>
        <taxon>Duplodnaviria</taxon>
        <taxon>Heunggongvirae</taxon>
        <taxon>Uroviricota</taxon>
        <taxon>Caudoviricetes</taxon>
    </lineage>
</organism>
<accession>A0A8S5R504</accession>
<dbReference type="EMBL" id="BK015818">
    <property type="protein sequence ID" value="DAE26456.1"/>
    <property type="molecule type" value="Genomic_DNA"/>
</dbReference>
<name>A0A8S5R504_9CAUD</name>